<evidence type="ECO:0000313" key="2">
    <source>
        <dbReference type="Proteomes" id="UP000290407"/>
    </source>
</evidence>
<dbReference type="RefSeq" id="WP_129601309.1">
    <property type="nucleotide sequence ID" value="NZ_SBLB01000002.1"/>
</dbReference>
<dbReference type="EMBL" id="SBLB01000002">
    <property type="protein sequence ID" value="RYC70081.1"/>
    <property type="molecule type" value="Genomic_DNA"/>
</dbReference>
<reference evidence="1 2" key="1">
    <citation type="submission" date="2019-01" db="EMBL/GenBank/DDBJ databases">
        <title>Spirosoma flava sp. nov., a propanil-degrading bacterium isolated from herbicide-contaminated soil.</title>
        <authorList>
            <person name="Zhang L."/>
            <person name="Jiang J.-D."/>
        </authorList>
    </citation>
    <scope>NUCLEOTIDE SEQUENCE [LARGE SCALE GENOMIC DNA]</scope>
    <source>
        <strain evidence="1 2">TY50</strain>
    </source>
</reference>
<keyword evidence="2" id="KW-1185">Reference proteome</keyword>
<name>A0A4Q2UQK3_9BACT</name>
<dbReference type="Proteomes" id="UP000290407">
    <property type="component" value="Unassembled WGS sequence"/>
</dbReference>
<comment type="caution">
    <text evidence="1">The sequence shown here is derived from an EMBL/GenBank/DDBJ whole genome shotgun (WGS) entry which is preliminary data.</text>
</comment>
<protein>
    <submittedName>
        <fullName evidence="1">Uncharacterized protein</fullName>
    </submittedName>
</protein>
<accession>A0A4Q2UQK3</accession>
<sequence>MEALLFIVLIVFIVIVVRNNKSAPPVVVSADSFSQNGVTVNFSAGQISFNGKTGPVSLVTGVRMETTQPKGERWLKNSTVMIELDDLQYPIHKVKFTGGNSDNHAKEFMQRLSIALRKAGGPSFV</sequence>
<organism evidence="1 2">
    <name type="scientific">Spirosoma sordidisoli</name>
    <dbReference type="NCBI Taxonomy" id="2502893"/>
    <lineage>
        <taxon>Bacteria</taxon>
        <taxon>Pseudomonadati</taxon>
        <taxon>Bacteroidota</taxon>
        <taxon>Cytophagia</taxon>
        <taxon>Cytophagales</taxon>
        <taxon>Cytophagaceae</taxon>
        <taxon>Spirosoma</taxon>
    </lineage>
</organism>
<proteinExistence type="predicted"/>
<evidence type="ECO:0000313" key="1">
    <source>
        <dbReference type="EMBL" id="RYC70081.1"/>
    </source>
</evidence>
<dbReference type="AlphaFoldDB" id="A0A4Q2UQK3"/>
<gene>
    <name evidence="1" type="ORF">EQG79_09425</name>
</gene>